<accession>A0A8E6B834</accession>
<evidence type="ECO:0000313" key="1">
    <source>
        <dbReference type="EMBL" id="QVL33224.1"/>
    </source>
</evidence>
<gene>
    <name evidence="1" type="ORF">KIH39_04720</name>
</gene>
<dbReference type="EMBL" id="CP074694">
    <property type="protein sequence ID" value="QVL33224.1"/>
    <property type="molecule type" value="Genomic_DNA"/>
</dbReference>
<proteinExistence type="predicted"/>
<name>A0A8E6B834_9BACT</name>
<reference evidence="1" key="1">
    <citation type="submission" date="2021-05" db="EMBL/GenBank/DDBJ databases">
        <title>Complete genome sequence of the cellulolytic planctomycete Telmatocola sphagniphila SP2T and characterization of the first cellulase from planctomycetes.</title>
        <authorList>
            <person name="Rakitin A.L."/>
            <person name="Beletsky A.V."/>
            <person name="Naumoff D.G."/>
            <person name="Kulichevskaya I.S."/>
            <person name="Mardanov A.V."/>
            <person name="Ravin N.V."/>
            <person name="Dedysh S.N."/>
        </authorList>
    </citation>
    <scope>NUCLEOTIDE SEQUENCE</scope>
    <source>
        <strain evidence="1">SP2T</strain>
    </source>
</reference>
<protein>
    <submittedName>
        <fullName evidence="1">Uncharacterized protein</fullName>
    </submittedName>
</protein>
<dbReference type="KEGG" id="tsph:KIH39_04720"/>
<dbReference type="RefSeq" id="WP_213498114.1">
    <property type="nucleotide sequence ID" value="NZ_CP074694.1"/>
</dbReference>
<sequence length="307" mass="35217">MADSDHDHGGKLLLKSTASLHEAIAYASFCTLRSSIQLSHAERRSLSEVEQFKLNELLGKSYALLPIERRSTLICHEPAFNLPIQLMSEVFGFCNDAFDDRSAILFESKACQIIRDLIPCPWHEDRDQEEFEKHNRFVKHLEFIDVKKSTIEKLTRTIPVVTWNQDESLAQFLEWSVRSLWYQDSDLCKSKLNEAFEGSLNFFKKNQHLSDECISICRYIAEGFSEAESVESLLASAATIKKVMVPVYEKLKLETTASNGKYGYKPDYKKCCENLLVRTLRNRLPIPWTECPIPASAEIEQLRELAA</sequence>
<keyword evidence="2" id="KW-1185">Reference proteome</keyword>
<dbReference type="Proteomes" id="UP000676194">
    <property type="component" value="Chromosome"/>
</dbReference>
<organism evidence="1 2">
    <name type="scientific">Telmatocola sphagniphila</name>
    <dbReference type="NCBI Taxonomy" id="1123043"/>
    <lineage>
        <taxon>Bacteria</taxon>
        <taxon>Pseudomonadati</taxon>
        <taxon>Planctomycetota</taxon>
        <taxon>Planctomycetia</taxon>
        <taxon>Gemmatales</taxon>
        <taxon>Gemmataceae</taxon>
    </lineage>
</organism>
<evidence type="ECO:0000313" key="2">
    <source>
        <dbReference type="Proteomes" id="UP000676194"/>
    </source>
</evidence>
<dbReference type="AlphaFoldDB" id="A0A8E6B834"/>